<dbReference type="eggNOG" id="ENOG5033446">
    <property type="taxonomic scope" value="Bacteria"/>
</dbReference>
<keyword evidence="2" id="KW-1185">Reference proteome</keyword>
<organism evidence="1 2">
    <name type="scientific">Catenovulum agarivorans DS-2</name>
    <dbReference type="NCBI Taxonomy" id="1328313"/>
    <lineage>
        <taxon>Bacteria</taxon>
        <taxon>Pseudomonadati</taxon>
        <taxon>Pseudomonadota</taxon>
        <taxon>Gammaproteobacteria</taxon>
        <taxon>Alteromonadales</taxon>
        <taxon>Alteromonadaceae</taxon>
        <taxon>Catenovulum</taxon>
    </lineage>
</organism>
<comment type="caution">
    <text evidence="1">The sequence shown here is derived from an EMBL/GenBank/DDBJ whole genome shotgun (WGS) entry which is preliminary data.</text>
</comment>
<sequence>MTNTSQIEYPFYQQVAKDLVLFTIMDEQGIPTPQGEDGQAAMPFWSSEEKALAFIQANSGYQNFKPYKIDYEVFKDKWFEGLVQDDLLVGLDWLDATENACVTEVEILVREVQNVIKSQPLKK</sequence>
<evidence type="ECO:0008006" key="3">
    <source>
        <dbReference type="Google" id="ProtNLM"/>
    </source>
</evidence>
<dbReference type="OrthoDB" id="2936081at2"/>
<protein>
    <recommendedName>
        <fullName evidence="3">DUF2750 domain-containing protein</fullName>
    </recommendedName>
</protein>
<dbReference type="InterPro" id="IPR021284">
    <property type="entry name" value="DUF2750"/>
</dbReference>
<reference evidence="1 2" key="1">
    <citation type="journal article" date="2014" name="Genome Announc.">
        <title>Draft Genome Sequence of the Agar-Degrading Bacterium Catenovulum sp. Strain DS-2, Isolated from Intestines of Haliotis diversicolor.</title>
        <authorList>
            <person name="Shan D."/>
            <person name="Li X."/>
            <person name="Gu Z."/>
            <person name="Wei G."/>
            <person name="Gao Z."/>
            <person name="Shao Z."/>
        </authorList>
    </citation>
    <scope>NUCLEOTIDE SEQUENCE [LARGE SCALE GENOMIC DNA]</scope>
    <source>
        <strain evidence="1 2">DS-2</strain>
    </source>
</reference>
<dbReference type="Pfam" id="PF11042">
    <property type="entry name" value="DUF2750"/>
    <property type="match status" value="1"/>
</dbReference>
<name>W7QY89_9ALTE</name>
<dbReference type="EMBL" id="ARZY01000013">
    <property type="protein sequence ID" value="EWH10285.1"/>
    <property type="molecule type" value="Genomic_DNA"/>
</dbReference>
<proteinExistence type="predicted"/>
<gene>
    <name evidence="1" type="ORF">DS2_08420</name>
</gene>
<dbReference type="AlphaFoldDB" id="W7QY89"/>
<dbReference type="RefSeq" id="WP_035014290.1">
    <property type="nucleotide sequence ID" value="NZ_ARZY01000013.1"/>
</dbReference>
<dbReference type="STRING" id="1328313.DS2_08420"/>
<evidence type="ECO:0000313" key="2">
    <source>
        <dbReference type="Proteomes" id="UP000019276"/>
    </source>
</evidence>
<evidence type="ECO:0000313" key="1">
    <source>
        <dbReference type="EMBL" id="EWH10285.1"/>
    </source>
</evidence>
<dbReference type="Proteomes" id="UP000019276">
    <property type="component" value="Unassembled WGS sequence"/>
</dbReference>
<accession>W7QY89</accession>